<evidence type="ECO:0000313" key="2">
    <source>
        <dbReference type="Proteomes" id="UP001432027"/>
    </source>
</evidence>
<reference evidence="1" key="1">
    <citation type="submission" date="2023-10" db="EMBL/GenBank/DDBJ databases">
        <title>Genome assembly of Pristionchus species.</title>
        <authorList>
            <person name="Yoshida K."/>
            <person name="Sommer R.J."/>
        </authorList>
    </citation>
    <scope>NUCLEOTIDE SEQUENCE</scope>
    <source>
        <strain evidence="1">RS0144</strain>
    </source>
</reference>
<proteinExistence type="predicted"/>
<dbReference type="EMBL" id="BTSX01000005">
    <property type="protein sequence ID" value="GMT02410.1"/>
    <property type="molecule type" value="Genomic_DNA"/>
</dbReference>
<comment type="caution">
    <text evidence="1">The sequence shown here is derived from an EMBL/GenBank/DDBJ whole genome shotgun (WGS) entry which is preliminary data.</text>
</comment>
<sequence>LMVSSSSETSKSSLRPNIQPIAKYYLVLLRYWKFSSRVVCDSQKSSTVDDLVDDLQDLDYCREIGGETVDGRRAVINLALGSISQMNSCDSSACCIVANFIVREKPSYSLILEVLFTAMHHIFLLCRMAILVQSASHSSIE</sequence>
<evidence type="ECO:0000313" key="1">
    <source>
        <dbReference type="EMBL" id="GMT02410.1"/>
    </source>
</evidence>
<dbReference type="Proteomes" id="UP001432027">
    <property type="component" value="Unassembled WGS sequence"/>
</dbReference>
<feature type="non-terminal residue" evidence="1">
    <location>
        <position position="1"/>
    </location>
</feature>
<organism evidence="1 2">
    <name type="scientific">Pristionchus entomophagus</name>
    <dbReference type="NCBI Taxonomy" id="358040"/>
    <lineage>
        <taxon>Eukaryota</taxon>
        <taxon>Metazoa</taxon>
        <taxon>Ecdysozoa</taxon>
        <taxon>Nematoda</taxon>
        <taxon>Chromadorea</taxon>
        <taxon>Rhabditida</taxon>
        <taxon>Rhabditina</taxon>
        <taxon>Diplogasteromorpha</taxon>
        <taxon>Diplogasteroidea</taxon>
        <taxon>Neodiplogasteridae</taxon>
        <taxon>Pristionchus</taxon>
    </lineage>
</organism>
<name>A0AAV5U7N9_9BILA</name>
<keyword evidence="2" id="KW-1185">Reference proteome</keyword>
<gene>
    <name evidence="1" type="ORF">PENTCL1PPCAC_24585</name>
</gene>
<accession>A0AAV5U7N9</accession>
<protein>
    <submittedName>
        <fullName evidence="1">Uncharacterized protein</fullName>
    </submittedName>
</protein>
<dbReference type="AlphaFoldDB" id="A0AAV5U7N9"/>